<feature type="signal peptide" evidence="2">
    <location>
        <begin position="1"/>
        <end position="33"/>
    </location>
</feature>
<evidence type="ECO:0000313" key="5">
    <source>
        <dbReference type="Proteomes" id="UP001500507"/>
    </source>
</evidence>
<evidence type="ECO:0000313" key="4">
    <source>
        <dbReference type="EMBL" id="GAA0872836.1"/>
    </source>
</evidence>
<comment type="caution">
    <text evidence="4">The sequence shown here is derived from an EMBL/GenBank/DDBJ whole genome shotgun (WGS) entry which is preliminary data.</text>
</comment>
<dbReference type="InterPro" id="IPR029062">
    <property type="entry name" value="Class_I_gatase-like"/>
</dbReference>
<dbReference type="EMBL" id="BAAAFG010000015">
    <property type="protein sequence ID" value="GAA0872836.1"/>
    <property type="molecule type" value="Genomic_DNA"/>
</dbReference>
<reference evidence="4 5" key="1">
    <citation type="journal article" date="2019" name="Int. J. Syst. Evol. Microbiol.">
        <title>The Global Catalogue of Microorganisms (GCM) 10K type strain sequencing project: providing services to taxonomists for standard genome sequencing and annotation.</title>
        <authorList>
            <consortium name="The Broad Institute Genomics Platform"/>
            <consortium name="The Broad Institute Genome Sequencing Center for Infectious Disease"/>
            <person name="Wu L."/>
            <person name="Ma J."/>
        </authorList>
    </citation>
    <scope>NUCLEOTIDE SEQUENCE [LARGE SCALE GENOMIC DNA]</scope>
    <source>
        <strain evidence="4 5">JCM 16082</strain>
    </source>
</reference>
<name>A0ABN1MIH7_9FLAO</name>
<sequence>MKTLLPQPPFIQKIAQRALLLFGLVMIGMNAGAQCNSTNYNSENCGDQPANMPDQNSVVAKSATNNIYYMYSSAGQPWGNTSNSDAMDLAFGAGNWTTAFYESADAAVIFSSATSSVYMEGGDTNTNALNTFLAGNQAAIEAWVNSGGSLLINSATNQDVDVTAGFDSTTIVDNGNEPSVDVVDTNHPTSQGPNAVTVTTFTGNSFSHASVTGTGLNPILVTTGNASKVILAEKSFGAGHLMVGGMTNANFHTPNADAVNFRVNVLVYMDEQSNISNPLGNKDILVVASPGTAAWGDDVVAKLESTGELDAEFFNSGSGTPTLAELNEYKTIYVFTDASPADPAALGNVLAQYIEGGKGVLDATFTANVPIAGNWSQYELYSASNQQSDDADLGNILLSDDDLVENLNSFTGTYRNTDGTLSANATVVAEYNDGDNTPLIVKASNVGPQNVRRVFLNFYPPSSDARNDFWDSSTDGAQMMVNAVKWIIFGSDPGLGNKDVLVIESSSNNDWAEDVVEKLESTGELDADVFFDLNNNIPTLAELNEYKTILFYTDGGIQDATAFGDILADYIEGGKGVLNAAFSGHISPDGGWSQYNLYDATSFNSGSQHTLGTVNLPGDPIMANVNSFDGGSNSYHDINGTLSANATVVAEWSNGNPLIVKADDVGPQEVRQVFLNFFPPSDIERADFWDETTDGAQIMINAVKWVIQGNDVLNSKDFNTNTISFGLYPNPVQDMLNVEMGADAQFNSAEVYNLQGQKVTASTQPTVNVANLSSGIYLIKVTSLDGGIQTKRFIKK</sequence>
<feature type="chain" id="PRO_5045826554" description="Secretion system C-terminal sorting domain-containing protein" evidence="2">
    <location>
        <begin position="34"/>
        <end position="796"/>
    </location>
</feature>
<dbReference type="Pfam" id="PF18962">
    <property type="entry name" value="Por_Secre_tail"/>
    <property type="match status" value="1"/>
</dbReference>
<evidence type="ECO:0000256" key="1">
    <source>
        <dbReference type="ARBA" id="ARBA00022729"/>
    </source>
</evidence>
<dbReference type="Proteomes" id="UP001500507">
    <property type="component" value="Unassembled WGS sequence"/>
</dbReference>
<organism evidence="4 5">
    <name type="scientific">Gangjinia marincola</name>
    <dbReference type="NCBI Taxonomy" id="578463"/>
    <lineage>
        <taxon>Bacteria</taxon>
        <taxon>Pseudomonadati</taxon>
        <taxon>Bacteroidota</taxon>
        <taxon>Flavobacteriia</taxon>
        <taxon>Flavobacteriales</taxon>
        <taxon>Flavobacteriaceae</taxon>
        <taxon>Gangjinia</taxon>
    </lineage>
</organism>
<keyword evidence="1 2" id="KW-0732">Signal</keyword>
<keyword evidence="5" id="KW-1185">Reference proteome</keyword>
<gene>
    <name evidence="4" type="ORF">GCM10009117_19830</name>
</gene>
<protein>
    <recommendedName>
        <fullName evidence="3">Secretion system C-terminal sorting domain-containing protein</fullName>
    </recommendedName>
</protein>
<dbReference type="SUPFAM" id="SSF52317">
    <property type="entry name" value="Class I glutamine amidotransferase-like"/>
    <property type="match status" value="1"/>
</dbReference>
<evidence type="ECO:0000256" key="2">
    <source>
        <dbReference type="SAM" id="SignalP"/>
    </source>
</evidence>
<dbReference type="Gene3D" id="3.40.50.880">
    <property type="match status" value="1"/>
</dbReference>
<dbReference type="InterPro" id="IPR026444">
    <property type="entry name" value="Secre_tail"/>
</dbReference>
<accession>A0ABN1MIH7</accession>
<evidence type="ECO:0000259" key="3">
    <source>
        <dbReference type="Pfam" id="PF18962"/>
    </source>
</evidence>
<feature type="domain" description="Secretion system C-terminal sorting" evidence="3">
    <location>
        <begin position="727"/>
        <end position="792"/>
    </location>
</feature>
<proteinExistence type="predicted"/>
<dbReference type="RefSeq" id="WP_343766859.1">
    <property type="nucleotide sequence ID" value="NZ_BAAAFG010000015.1"/>
</dbReference>
<dbReference type="NCBIfam" id="TIGR04183">
    <property type="entry name" value="Por_Secre_tail"/>
    <property type="match status" value="1"/>
</dbReference>